<protein>
    <submittedName>
        <fullName evidence="2">Uncharacterized protein</fullName>
    </submittedName>
</protein>
<dbReference type="AlphaFoldDB" id="A0A482XEI3"/>
<organism evidence="2 3">
    <name type="scientific">Laodelphax striatellus</name>
    <name type="common">Small brown planthopper</name>
    <name type="synonym">Delphax striatella</name>
    <dbReference type="NCBI Taxonomy" id="195883"/>
    <lineage>
        <taxon>Eukaryota</taxon>
        <taxon>Metazoa</taxon>
        <taxon>Ecdysozoa</taxon>
        <taxon>Arthropoda</taxon>
        <taxon>Hexapoda</taxon>
        <taxon>Insecta</taxon>
        <taxon>Pterygota</taxon>
        <taxon>Neoptera</taxon>
        <taxon>Paraneoptera</taxon>
        <taxon>Hemiptera</taxon>
        <taxon>Auchenorrhyncha</taxon>
        <taxon>Fulgoroidea</taxon>
        <taxon>Delphacidae</taxon>
        <taxon>Criomorphinae</taxon>
        <taxon>Laodelphax</taxon>
    </lineage>
</organism>
<dbReference type="InParanoid" id="A0A482XEI3"/>
<feature type="region of interest" description="Disordered" evidence="1">
    <location>
        <begin position="1"/>
        <end position="40"/>
    </location>
</feature>
<keyword evidence="3" id="KW-1185">Reference proteome</keyword>
<evidence type="ECO:0000256" key="1">
    <source>
        <dbReference type="SAM" id="MobiDB-lite"/>
    </source>
</evidence>
<sequence>MPDAHQEKPAHSGNPTDVHHTSPGIASCSTFPGDAPTDHRPAHRISALKFYNKLPVGVKQLDGAAFERAMKKLLRQKAYYSIGEFMGDALSFD</sequence>
<evidence type="ECO:0000313" key="2">
    <source>
        <dbReference type="EMBL" id="RZF43859.1"/>
    </source>
</evidence>
<gene>
    <name evidence="2" type="ORF">LSTR_LSTR014652</name>
</gene>
<reference evidence="2 3" key="1">
    <citation type="journal article" date="2017" name="Gigascience">
        <title>Genome sequence of the small brown planthopper, Laodelphax striatellus.</title>
        <authorList>
            <person name="Zhu J."/>
            <person name="Jiang F."/>
            <person name="Wang X."/>
            <person name="Yang P."/>
            <person name="Bao Y."/>
            <person name="Zhao W."/>
            <person name="Wang W."/>
            <person name="Lu H."/>
            <person name="Wang Q."/>
            <person name="Cui N."/>
            <person name="Li J."/>
            <person name="Chen X."/>
            <person name="Luo L."/>
            <person name="Yu J."/>
            <person name="Kang L."/>
            <person name="Cui F."/>
        </authorList>
    </citation>
    <scope>NUCLEOTIDE SEQUENCE [LARGE SCALE GENOMIC DNA]</scope>
    <source>
        <strain evidence="2">Lst14</strain>
    </source>
</reference>
<comment type="caution">
    <text evidence="2">The sequence shown here is derived from an EMBL/GenBank/DDBJ whole genome shotgun (WGS) entry which is preliminary data.</text>
</comment>
<accession>A0A482XEI3</accession>
<evidence type="ECO:0000313" key="3">
    <source>
        <dbReference type="Proteomes" id="UP000291343"/>
    </source>
</evidence>
<dbReference type="Proteomes" id="UP000291343">
    <property type="component" value="Unassembled WGS sequence"/>
</dbReference>
<feature type="compositionally biased region" description="Basic and acidic residues" evidence="1">
    <location>
        <begin position="1"/>
        <end position="10"/>
    </location>
</feature>
<dbReference type="EMBL" id="QKKF02012104">
    <property type="protein sequence ID" value="RZF43859.1"/>
    <property type="molecule type" value="Genomic_DNA"/>
</dbReference>
<name>A0A482XEI3_LAOST</name>
<proteinExistence type="predicted"/>